<evidence type="ECO:0000256" key="2">
    <source>
        <dbReference type="SAM" id="MobiDB-lite"/>
    </source>
</evidence>
<feature type="coiled-coil region" evidence="1">
    <location>
        <begin position="68"/>
        <end position="109"/>
    </location>
</feature>
<keyword evidence="4" id="KW-1185">Reference proteome</keyword>
<evidence type="ECO:0000313" key="3">
    <source>
        <dbReference type="EMBL" id="GMF39463.1"/>
    </source>
</evidence>
<keyword evidence="1" id="KW-0175">Coiled coil</keyword>
<comment type="caution">
    <text evidence="3">The sequence shown here is derived from an EMBL/GenBank/DDBJ whole genome shotgun (WGS) entry which is preliminary data.</text>
</comment>
<accession>A0A9W7CS66</accession>
<dbReference type="OrthoDB" id="168369at2759"/>
<dbReference type="Proteomes" id="UP001165121">
    <property type="component" value="Unassembled WGS sequence"/>
</dbReference>
<dbReference type="AlphaFoldDB" id="A0A9W7CS66"/>
<gene>
    <name evidence="3" type="ORF">Pfra01_001172300</name>
</gene>
<feature type="region of interest" description="Disordered" evidence="2">
    <location>
        <begin position="777"/>
        <end position="818"/>
    </location>
</feature>
<evidence type="ECO:0000313" key="4">
    <source>
        <dbReference type="Proteomes" id="UP001165121"/>
    </source>
</evidence>
<protein>
    <submittedName>
        <fullName evidence="3">Unnamed protein product</fullName>
    </submittedName>
</protein>
<organism evidence="3 4">
    <name type="scientific">Phytophthora fragariaefolia</name>
    <dbReference type="NCBI Taxonomy" id="1490495"/>
    <lineage>
        <taxon>Eukaryota</taxon>
        <taxon>Sar</taxon>
        <taxon>Stramenopiles</taxon>
        <taxon>Oomycota</taxon>
        <taxon>Peronosporomycetes</taxon>
        <taxon>Peronosporales</taxon>
        <taxon>Peronosporaceae</taxon>
        <taxon>Phytophthora</taxon>
    </lineage>
</organism>
<dbReference type="EMBL" id="BSXT01001172">
    <property type="protein sequence ID" value="GMF39463.1"/>
    <property type="molecule type" value="Genomic_DNA"/>
</dbReference>
<reference evidence="3" key="1">
    <citation type="submission" date="2023-04" db="EMBL/GenBank/DDBJ databases">
        <title>Phytophthora fragariaefolia NBRC 109709.</title>
        <authorList>
            <person name="Ichikawa N."/>
            <person name="Sato H."/>
            <person name="Tonouchi N."/>
        </authorList>
    </citation>
    <scope>NUCLEOTIDE SEQUENCE</scope>
    <source>
        <strain evidence="3">NBRC 109709</strain>
    </source>
</reference>
<proteinExistence type="predicted"/>
<name>A0A9W7CS66_9STRA</name>
<evidence type="ECO:0000256" key="1">
    <source>
        <dbReference type="SAM" id="Coils"/>
    </source>
</evidence>
<sequence length="834" mass="93673">MSQLREAVREQREQLDMVLDELARRDTKEDKQVQVDACGHLEDAAVQTETLEKTLVACGTQTQAPERESDVLSLLQKLEKELQAVEQRNATLEKQLKQRAATEEEEENDERVRACAETLQRGLEAINLSCSCVENPFAIFAGDAGGSARKCVNLEHRLDAQAARLGHLQECSLQWRGAVVQLMKRYNVCDQHSSAVAPLISQPSVARCYGENTEVNCSMALRGVLRQLRELWNLCHGKRNGDDKLFTRELAAVLAQGKSGVKTAAKMVQEWAGWQASHLEEVRSLRQGAADERAAAITRRFVLLNRIDELEQRELDLQAELNALRKSTKGQDIRAPISSFPLNSCGTTLKERDTPEIPLKYPQLMLRLATAEQNLLAREEQMKAANATIRALTSCTPTATSTNISAVYDGNSMLSLATEIQRSLHQTPEWTRKQQKDLMNFGQYFQMEKKCLQLKTQLEAEQMRVATIQAVQQVCEQERDELLLKVEKLESEVLLASITREGAVSPSLPSIFSDPVDNDLQNYVFFLFRRLRLVENDNKSLLNRTRYLHAQIASLTKQLQSHDEMEKTDASKLGTTVFEMIVDHHQRCVDDFKVFLDTQRSIQTTTHINKYDIVDRSHGEWKLLLSHYEDLWIAFYSLYSGLEQGFVLAKSSNSSRNPNAFFNSVTLGSGCHGMVVPLSATDIQQCGPEALAFEISKQNEKILILQQKLLTQEEQLRGFSGVASNSDAETHSSCRQVESEHPPIKSHFNTKELPEVKPDETNTGGLNALIREDRPFLASMKPRRLPPPVSSMSSNGSGNEAPVEQTEGTEASSPEMKGKRVRCTLASTCYIKQI</sequence>